<sequence length="165" mass="18416">MKKILLTSILTSILGVPTVGFSEAEDTRKNESYSSAARDMGGLQSHRQMLNQRKSQSQQAPKHHIGGISEDDMRAPRAKRPDQDSRNSHHVKEHSHKDHKNKKDDSEDENPNLANLTTPEPVNARNNLRISDEDRALNRQMMLDGPQGGFQNNQPRGIGGTSANF</sequence>
<dbReference type="OrthoDB" id="5604504at2"/>
<organism evidence="2 3">
    <name type="scientific">Candidatus Francisella endociliophora</name>
    <dbReference type="NCBI Taxonomy" id="653937"/>
    <lineage>
        <taxon>Bacteria</taxon>
        <taxon>Pseudomonadati</taxon>
        <taxon>Pseudomonadota</taxon>
        <taxon>Gammaproteobacteria</taxon>
        <taxon>Thiotrichales</taxon>
        <taxon>Francisellaceae</taxon>
        <taxon>Francisella</taxon>
    </lineage>
</organism>
<dbReference type="KEGG" id="frf:LO80_01750"/>
<feature type="compositionally biased region" description="Basic and acidic residues" evidence="1">
    <location>
        <begin position="71"/>
        <end position="87"/>
    </location>
</feature>
<gene>
    <name evidence="2" type="ORF">LO80_01750</name>
</gene>
<evidence type="ECO:0000313" key="3">
    <source>
        <dbReference type="Proteomes" id="UP000029672"/>
    </source>
</evidence>
<evidence type="ECO:0000313" key="2">
    <source>
        <dbReference type="EMBL" id="AIT08824.1"/>
    </source>
</evidence>
<feature type="compositionally biased region" description="Polar residues" evidence="1">
    <location>
        <begin position="112"/>
        <end position="128"/>
    </location>
</feature>
<feature type="compositionally biased region" description="Basic residues" evidence="1">
    <location>
        <begin position="88"/>
        <end position="100"/>
    </location>
</feature>
<feature type="region of interest" description="Disordered" evidence="1">
    <location>
        <begin position="142"/>
        <end position="165"/>
    </location>
</feature>
<feature type="compositionally biased region" description="Polar residues" evidence="1">
    <location>
        <begin position="45"/>
        <end position="60"/>
    </location>
</feature>
<accession>A0A097EMM7</accession>
<dbReference type="AlphaFoldDB" id="A0A097EMM7"/>
<protein>
    <submittedName>
        <fullName evidence="2">Uncharacterized protein</fullName>
    </submittedName>
</protein>
<dbReference type="Proteomes" id="UP000029672">
    <property type="component" value="Chromosome"/>
</dbReference>
<feature type="compositionally biased region" description="Polar residues" evidence="1">
    <location>
        <begin position="149"/>
        <end position="165"/>
    </location>
</feature>
<evidence type="ECO:0000256" key="1">
    <source>
        <dbReference type="SAM" id="MobiDB-lite"/>
    </source>
</evidence>
<reference evidence="2 3" key="1">
    <citation type="submission" date="2014-10" db="EMBL/GenBank/DDBJ databases">
        <title>Whole genome sequence of Francisella endociliophora strain FSC1006, isolated from a laboratory culture of the marine ciliate Euplotes raikovi.</title>
        <authorList>
            <person name="Granberg M."/>
            <person name="Backman S."/>
            <person name="Lundmark E."/>
            <person name="Nilsson E."/>
            <person name="Karlsson E."/>
            <person name="Thelaus J."/>
            <person name="Ohrman C."/>
            <person name="Larkeryd A."/>
            <person name="Stenberg P."/>
        </authorList>
    </citation>
    <scope>NUCLEOTIDE SEQUENCE [LARGE SCALE GENOMIC DNA]</scope>
    <source>
        <strain evidence="2 3">FSC1006</strain>
    </source>
</reference>
<name>A0A097EMM7_9GAMM</name>
<dbReference type="STRING" id="1547445.LO80_01750"/>
<proteinExistence type="predicted"/>
<keyword evidence="3" id="KW-1185">Reference proteome</keyword>
<dbReference type="EMBL" id="CP009574">
    <property type="protein sequence ID" value="AIT08824.1"/>
    <property type="molecule type" value="Genomic_DNA"/>
</dbReference>
<dbReference type="RefSeq" id="WP_040008002.1">
    <property type="nucleotide sequence ID" value="NZ_CP009574.1"/>
</dbReference>
<dbReference type="HOGENOM" id="CLU_140931_0_0_6"/>
<feature type="region of interest" description="Disordered" evidence="1">
    <location>
        <begin position="23"/>
        <end position="128"/>
    </location>
</feature>